<reference evidence="5 6" key="1">
    <citation type="submission" date="2018-08" db="EMBL/GenBank/DDBJ databases">
        <title>Genomic investigation of the strawberry pathogen Phytophthora fragariae indicates pathogenicity is determined by transcriptional variation in three key races.</title>
        <authorList>
            <person name="Adams T.M."/>
            <person name="Armitage A.D."/>
            <person name="Sobczyk M.K."/>
            <person name="Bates H.J."/>
            <person name="Dunwell J.M."/>
            <person name="Nellist C.F."/>
            <person name="Harrison R.J."/>
        </authorList>
    </citation>
    <scope>NUCLEOTIDE SEQUENCE [LARGE SCALE GENOMIC DNA]</scope>
    <source>
        <strain evidence="4 6">BC-1</strain>
        <strain evidence="3 5">NOV-27</strain>
        <strain evidence="2 7">SCRP245</strain>
    </source>
</reference>
<keyword evidence="5" id="KW-1185">Reference proteome</keyword>
<gene>
    <name evidence="4" type="ORF">PF002_g25497</name>
    <name evidence="3" type="ORF">PF005_g24632</name>
    <name evidence="2" type="ORF">PF011_g23398</name>
</gene>
<dbReference type="AlphaFoldDB" id="A0A6A3WMI1"/>
<sequence length="64" mass="7144">MRPSRRPSIHPPVPPATFASPSRPSGQLPSANLTYNLDKVTAFLKVMKDWDYLSMASLDVEKET</sequence>
<accession>A0A6A3WMI1</accession>
<evidence type="ECO:0000313" key="7">
    <source>
        <dbReference type="Proteomes" id="UP000460718"/>
    </source>
</evidence>
<protein>
    <submittedName>
        <fullName evidence="4">Uncharacterized protein</fullName>
    </submittedName>
</protein>
<evidence type="ECO:0000313" key="5">
    <source>
        <dbReference type="Proteomes" id="UP000433483"/>
    </source>
</evidence>
<dbReference type="Proteomes" id="UP000440367">
    <property type="component" value="Unassembled WGS sequence"/>
</dbReference>
<proteinExistence type="predicted"/>
<name>A0A6A3WMI1_9STRA</name>
<organism evidence="4 6">
    <name type="scientific">Phytophthora fragariae</name>
    <dbReference type="NCBI Taxonomy" id="53985"/>
    <lineage>
        <taxon>Eukaryota</taxon>
        <taxon>Sar</taxon>
        <taxon>Stramenopiles</taxon>
        <taxon>Oomycota</taxon>
        <taxon>Peronosporomycetes</taxon>
        <taxon>Peronosporales</taxon>
        <taxon>Peronosporaceae</taxon>
        <taxon>Phytophthora</taxon>
    </lineage>
</organism>
<evidence type="ECO:0000256" key="1">
    <source>
        <dbReference type="SAM" id="MobiDB-lite"/>
    </source>
</evidence>
<dbReference type="EMBL" id="QXGB01002528">
    <property type="protein sequence ID" value="KAE9177120.1"/>
    <property type="molecule type" value="Genomic_DNA"/>
</dbReference>
<feature type="region of interest" description="Disordered" evidence="1">
    <location>
        <begin position="1"/>
        <end position="26"/>
    </location>
</feature>
<evidence type="ECO:0000313" key="3">
    <source>
        <dbReference type="EMBL" id="KAE9177120.1"/>
    </source>
</evidence>
<dbReference type="Proteomes" id="UP000433483">
    <property type="component" value="Unassembled WGS sequence"/>
</dbReference>
<dbReference type="EMBL" id="QXGD01002502">
    <property type="protein sequence ID" value="KAE9187785.1"/>
    <property type="molecule type" value="Genomic_DNA"/>
</dbReference>
<comment type="caution">
    <text evidence="4">The sequence shown here is derived from an EMBL/GenBank/DDBJ whole genome shotgun (WGS) entry which is preliminary data.</text>
</comment>
<evidence type="ECO:0000313" key="2">
    <source>
        <dbReference type="EMBL" id="KAE8978066.1"/>
    </source>
</evidence>
<dbReference type="EMBL" id="QXFW01002488">
    <property type="protein sequence ID" value="KAE8978066.1"/>
    <property type="molecule type" value="Genomic_DNA"/>
</dbReference>
<evidence type="ECO:0000313" key="6">
    <source>
        <dbReference type="Proteomes" id="UP000440367"/>
    </source>
</evidence>
<evidence type="ECO:0000313" key="4">
    <source>
        <dbReference type="EMBL" id="KAE9187785.1"/>
    </source>
</evidence>
<dbReference type="Proteomes" id="UP000460718">
    <property type="component" value="Unassembled WGS sequence"/>
</dbReference>